<dbReference type="Proteomes" id="UP000256708">
    <property type="component" value="Unassembled WGS sequence"/>
</dbReference>
<evidence type="ECO:0000313" key="6">
    <source>
        <dbReference type="Proteomes" id="UP000256708"/>
    </source>
</evidence>
<dbReference type="EMBL" id="QRGR01000018">
    <property type="protein sequence ID" value="RDV14072.1"/>
    <property type="molecule type" value="Genomic_DNA"/>
</dbReference>
<accession>A0A3D8LAT6</accession>
<dbReference type="SUPFAM" id="SSF46458">
    <property type="entry name" value="Globin-like"/>
    <property type="match status" value="1"/>
</dbReference>
<dbReference type="AlphaFoldDB" id="A0A3D8LAT6"/>
<dbReference type="Gene3D" id="1.10.490.10">
    <property type="entry name" value="Globins"/>
    <property type="match status" value="1"/>
</dbReference>
<dbReference type="InterPro" id="IPR001486">
    <property type="entry name" value="Hemoglobin_trunc"/>
</dbReference>
<proteinExistence type="predicted"/>
<evidence type="ECO:0000256" key="3">
    <source>
        <dbReference type="ARBA" id="ARBA00022723"/>
    </source>
</evidence>
<keyword evidence="4" id="KW-0408">Iron</keyword>
<reference evidence="6" key="1">
    <citation type="submission" date="2018-08" db="EMBL/GenBank/DDBJ databases">
        <authorList>
            <person name="Liu Z.-W."/>
            <person name="Du Z.-J."/>
        </authorList>
    </citation>
    <scope>NUCLEOTIDE SEQUENCE [LARGE SCALE GENOMIC DNA]</scope>
    <source>
        <strain evidence="6">H4X</strain>
    </source>
</reference>
<protein>
    <submittedName>
        <fullName evidence="5">Group III truncated hemoglobin</fullName>
    </submittedName>
</protein>
<keyword evidence="1" id="KW-0813">Transport</keyword>
<dbReference type="InterPro" id="IPR009050">
    <property type="entry name" value="Globin-like_sf"/>
</dbReference>
<dbReference type="InterPro" id="IPR012292">
    <property type="entry name" value="Globin/Proto"/>
</dbReference>
<dbReference type="GO" id="GO:0019825">
    <property type="term" value="F:oxygen binding"/>
    <property type="evidence" value="ECO:0007669"/>
    <property type="project" value="InterPro"/>
</dbReference>
<evidence type="ECO:0000256" key="2">
    <source>
        <dbReference type="ARBA" id="ARBA00022617"/>
    </source>
</evidence>
<sequence length="124" mass="14558">MKRDIETEADIILLVDTFYDKVNQDELLSPVFNNFAQVNWQTHLPVMYNFWNTVLLGKMAYRGQPFPKHLRLPIEVKHFDRWISLFSHTIDTLFEGDKAIEAKQKATSIARVFQIKMKLFNAVA</sequence>
<gene>
    <name evidence="5" type="ORF">DXT99_16010</name>
</gene>
<keyword evidence="2" id="KW-0349">Heme</keyword>
<comment type="caution">
    <text evidence="5">The sequence shown here is derived from an EMBL/GenBank/DDBJ whole genome shotgun (WGS) entry which is preliminary data.</text>
</comment>
<evidence type="ECO:0000256" key="4">
    <source>
        <dbReference type="ARBA" id="ARBA00023004"/>
    </source>
</evidence>
<dbReference type="OrthoDB" id="25954at2"/>
<evidence type="ECO:0000256" key="1">
    <source>
        <dbReference type="ARBA" id="ARBA00022448"/>
    </source>
</evidence>
<dbReference type="CDD" id="cd08916">
    <property type="entry name" value="TrHb3_P"/>
    <property type="match status" value="1"/>
</dbReference>
<dbReference type="GO" id="GO:0046872">
    <property type="term" value="F:metal ion binding"/>
    <property type="evidence" value="ECO:0007669"/>
    <property type="project" value="UniProtKB-KW"/>
</dbReference>
<evidence type="ECO:0000313" key="5">
    <source>
        <dbReference type="EMBL" id="RDV14072.1"/>
    </source>
</evidence>
<organism evidence="5 6">
    <name type="scientific">Pontibacter diazotrophicus</name>
    <dbReference type="NCBI Taxonomy" id="1400979"/>
    <lineage>
        <taxon>Bacteria</taxon>
        <taxon>Pseudomonadati</taxon>
        <taxon>Bacteroidota</taxon>
        <taxon>Cytophagia</taxon>
        <taxon>Cytophagales</taxon>
        <taxon>Hymenobacteraceae</taxon>
        <taxon>Pontibacter</taxon>
    </lineage>
</organism>
<dbReference type="GO" id="GO:0020037">
    <property type="term" value="F:heme binding"/>
    <property type="evidence" value="ECO:0007669"/>
    <property type="project" value="InterPro"/>
</dbReference>
<dbReference type="Pfam" id="PF01152">
    <property type="entry name" value="Bac_globin"/>
    <property type="match status" value="1"/>
</dbReference>
<name>A0A3D8LAT6_9BACT</name>
<keyword evidence="3" id="KW-0479">Metal-binding</keyword>
<dbReference type="RefSeq" id="WP_115566583.1">
    <property type="nucleotide sequence ID" value="NZ_QRGR01000018.1"/>
</dbReference>
<keyword evidence="6" id="KW-1185">Reference proteome</keyword>